<reference evidence="1" key="2">
    <citation type="submission" date="2024-06" db="EMBL/GenBank/DDBJ databases">
        <authorList>
            <person name="Plum-Jensen L.E."/>
            <person name="Schramm A."/>
            <person name="Marshall I.P.G."/>
        </authorList>
    </citation>
    <scope>NUCLEOTIDE SEQUENCE</scope>
    <source>
        <strain evidence="1">Rat1</strain>
    </source>
</reference>
<gene>
    <name evidence="1" type="ORF">Q3M24_13425</name>
</gene>
<reference evidence="1" key="1">
    <citation type="journal article" date="2024" name="Syst. Appl. Microbiol.">
        <title>First single-strain enrichments of Electrothrix cable bacteria, description of E. aestuarii sp. nov. and E. rattekaaiensis sp. nov., and proposal of a cable bacteria taxonomy following the rules of the SeqCode.</title>
        <authorList>
            <person name="Plum-Jensen L.E."/>
            <person name="Schramm A."/>
            <person name="Marshall I.P.G."/>
        </authorList>
    </citation>
    <scope>NUCLEOTIDE SEQUENCE</scope>
    <source>
        <strain evidence="1">Rat1</strain>
    </source>
</reference>
<proteinExistence type="predicted"/>
<accession>A0AAU8LPW6</accession>
<dbReference type="AlphaFoldDB" id="A0AAU8LPW6"/>
<protein>
    <submittedName>
        <fullName evidence="1">Uncharacterized protein</fullName>
    </submittedName>
</protein>
<organism evidence="1">
    <name type="scientific">Candidatus Electrothrix aestuarii</name>
    <dbReference type="NCBI Taxonomy" id="3062594"/>
    <lineage>
        <taxon>Bacteria</taxon>
        <taxon>Pseudomonadati</taxon>
        <taxon>Thermodesulfobacteriota</taxon>
        <taxon>Desulfobulbia</taxon>
        <taxon>Desulfobulbales</taxon>
        <taxon>Desulfobulbaceae</taxon>
        <taxon>Candidatus Electrothrix</taxon>
    </lineage>
</organism>
<dbReference type="EMBL" id="CP159373">
    <property type="protein sequence ID" value="XCN71311.1"/>
    <property type="molecule type" value="Genomic_DNA"/>
</dbReference>
<name>A0AAU8LPW6_9BACT</name>
<dbReference type="KEGG" id="eaj:Q3M24_13425"/>
<evidence type="ECO:0000313" key="1">
    <source>
        <dbReference type="EMBL" id="XCN71311.1"/>
    </source>
</evidence>
<sequence>MPLPYRGAEPYLEYDERTIAEGVYVVEGTTYRGIDVVTTEGTVILVTGLVIVVDG</sequence>